<dbReference type="EMBL" id="BKCJ011138976">
    <property type="protein sequence ID" value="GFC92701.1"/>
    <property type="molecule type" value="Genomic_DNA"/>
</dbReference>
<reference evidence="1" key="1">
    <citation type="journal article" date="2019" name="Sci. Rep.">
        <title>Draft genome of Tanacetum cinerariifolium, the natural source of mosquito coil.</title>
        <authorList>
            <person name="Yamashiro T."/>
            <person name="Shiraishi A."/>
            <person name="Satake H."/>
            <person name="Nakayama K."/>
        </authorList>
    </citation>
    <scope>NUCLEOTIDE SEQUENCE</scope>
</reference>
<sequence>MIRKQVGDLSTHTTKYYSPALTQKEFANMRKVGRGFSGVETLLFEGMIVEQQVDEGNAEMNVKDVIAGVTVEGYVSAADDLKGLKHPMILLWMMYPNRGMITDMDADVAVTLKDVAADAKYVTA</sequence>
<gene>
    <name evidence="1" type="ORF">Tci_864671</name>
</gene>
<evidence type="ECO:0000313" key="1">
    <source>
        <dbReference type="EMBL" id="GFC92701.1"/>
    </source>
</evidence>
<protein>
    <submittedName>
        <fullName evidence="1">Uncharacterized protein</fullName>
    </submittedName>
</protein>
<name>A0A699S5K5_TANCI</name>
<comment type="caution">
    <text evidence="1">The sequence shown here is derived from an EMBL/GenBank/DDBJ whole genome shotgun (WGS) entry which is preliminary data.</text>
</comment>
<accession>A0A699S5K5</accession>
<dbReference type="AlphaFoldDB" id="A0A699S5K5"/>
<organism evidence="1">
    <name type="scientific">Tanacetum cinerariifolium</name>
    <name type="common">Dalmatian daisy</name>
    <name type="synonym">Chrysanthemum cinerariifolium</name>
    <dbReference type="NCBI Taxonomy" id="118510"/>
    <lineage>
        <taxon>Eukaryota</taxon>
        <taxon>Viridiplantae</taxon>
        <taxon>Streptophyta</taxon>
        <taxon>Embryophyta</taxon>
        <taxon>Tracheophyta</taxon>
        <taxon>Spermatophyta</taxon>
        <taxon>Magnoliopsida</taxon>
        <taxon>eudicotyledons</taxon>
        <taxon>Gunneridae</taxon>
        <taxon>Pentapetalae</taxon>
        <taxon>asterids</taxon>
        <taxon>campanulids</taxon>
        <taxon>Asterales</taxon>
        <taxon>Asteraceae</taxon>
        <taxon>Asteroideae</taxon>
        <taxon>Anthemideae</taxon>
        <taxon>Anthemidinae</taxon>
        <taxon>Tanacetum</taxon>
    </lineage>
</organism>
<proteinExistence type="predicted"/>